<feature type="region of interest" description="Disordered" evidence="1">
    <location>
        <begin position="28"/>
        <end position="51"/>
    </location>
</feature>
<sequence length="305" mass="33910">MFQRARFLLLPIDDVLPAGSRWSRVTALPTSHAHPSGASRASRTGPVTANTTSALPPTPYITFIPTLHVASVKFYDAVLDYMRESVEKNSNVVILLEGICDNKEGRIQQMDEYMQISRSEELRAAMLEKAEKNTLYNDETIRTICDELAVNYDVLSRELETVRLQECYLRPKMAALMGKNLCNEADIDMEEVEALMLEGDNNDHSGSYGACGSGSVVPITSIGSHPAVRRSREMKVARKARATCVDWLKHGVAGEVILPWGIYHVEGIQRNVLSLNAQDEGIVFVESGNDIRHVPFGIHRDLLVL</sequence>
<evidence type="ECO:0000313" key="3">
    <source>
        <dbReference type="Proteomes" id="UP000195570"/>
    </source>
</evidence>
<dbReference type="VEuPathDB" id="TriTrypDB:TEOVI_000058900"/>
<protein>
    <submittedName>
        <fullName evidence="2">Uncharacterized protein</fullName>
    </submittedName>
</protein>
<organism evidence="2 3">
    <name type="scientific">Trypanosoma equiperdum</name>
    <dbReference type="NCBI Taxonomy" id="5694"/>
    <lineage>
        <taxon>Eukaryota</taxon>
        <taxon>Discoba</taxon>
        <taxon>Euglenozoa</taxon>
        <taxon>Kinetoplastea</taxon>
        <taxon>Metakinetoplastina</taxon>
        <taxon>Trypanosomatida</taxon>
        <taxon>Trypanosomatidae</taxon>
        <taxon>Trypanosoma</taxon>
    </lineage>
</organism>
<evidence type="ECO:0000256" key="1">
    <source>
        <dbReference type="SAM" id="MobiDB-lite"/>
    </source>
</evidence>
<reference evidence="2" key="1">
    <citation type="submission" date="2016-09" db="EMBL/GenBank/DDBJ databases">
        <authorList>
            <person name="Hebert L."/>
            <person name="Moumen B."/>
        </authorList>
    </citation>
    <scope>NUCLEOTIDE SEQUENCE [LARGE SCALE GENOMIC DNA]</scope>
    <source>
        <strain evidence="2">OVI</strain>
    </source>
</reference>
<feature type="compositionally biased region" description="Polar residues" evidence="1">
    <location>
        <begin position="39"/>
        <end position="51"/>
    </location>
</feature>
<proteinExistence type="predicted"/>
<dbReference type="RefSeq" id="XP_067080074.1">
    <property type="nucleotide sequence ID" value="XM_067223973.1"/>
</dbReference>
<dbReference type="GeneID" id="92374529"/>
<gene>
    <name evidence="2" type="ORF">TEOVI_000058900</name>
</gene>
<name>A0A1G4IAH7_TRYEQ</name>
<dbReference type="AlphaFoldDB" id="A0A1G4IAH7"/>
<accession>A0A1G4IAH7</accession>
<keyword evidence="3" id="KW-1185">Reference proteome</keyword>
<dbReference type="EMBL" id="CZPT02001143">
    <property type="protein sequence ID" value="SCU69032.1"/>
    <property type="molecule type" value="Genomic_DNA"/>
</dbReference>
<evidence type="ECO:0000313" key="2">
    <source>
        <dbReference type="EMBL" id="SCU69032.1"/>
    </source>
</evidence>
<dbReference type="Proteomes" id="UP000195570">
    <property type="component" value="Unassembled WGS sequence"/>
</dbReference>
<comment type="caution">
    <text evidence="2">The sequence shown here is derived from an EMBL/GenBank/DDBJ whole genome shotgun (WGS) entry which is preliminary data.</text>
</comment>